<dbReference type="Proteomes" id="UP001187192">
    <property type="component" value="Unassembled WGS sequence"/>
</dbReference>
<evidence type="ECO:0000259" key="2">
    <source>
        <dbReference type="PROSITE" id="PS50234"/>
    </source>
</evidence>
<protein>
    <recommendedName>
        <fullName evidence="2">VWFA domain-containing protein</fullName>
    </recommendedName>
</protein>
<dbReference type="InterPro" id="IPR002035">
    <property type="entry name" value="VWF_A"/>
</dbReference>
<feature type="region of interest" description="Disordered" evidence="1">
    <location>
        <begin position="464"/>
        <end position="491"/>
    </location>
</feature>
<proteinExistence type="predicted"/>
<evidence type="ECO:0000313" key="3">
    <source>
        <dbReference type="EMBL" id="GMN53682.1"/>
    </source>
</evidence>
<name>A0AA88DFT7_FICCA</name>
<dbReference type="AlphaFoldDB" id="A0AA88DFT7"/>
<accession>A0AA88DFT7</accession>
<gene>
    <name evidence="3" type="ORF">TIFTF001_022818</name>
</gene>
<comment type="caution">
    <text evidence="3">The sequence shown here is derived from an EMBL/GenBank/DDBJ whole genome shotgun (WGS) entry which is preliminary data.</text>
</comment>
<dbReference type="Gene3D" id="3.40.50.410">
    <property type="entry name" value="von Willebrand factor, type A domain"/>
    <property type="match status" value="1"/>
</dbReference>
<dbReference type="Pfam" id="PF00092">
    <property type="entry name" value="VWA"/>
    <property type="match status" value="1"/>
</dbReference>
<evidence type="ECO:0000313" key="4">
    <source>
        <dbReference type="Proteomes" id="UP001187192"/>
    </source>
</evidence>
<dbReference type="InterPro" id="IPR036465">
    <property type="entry name" value="vWFA_dom_sf"/>
</dbReference>
<dbReference type="EMBL" id="BTGU01000047">
    <property type="protein sequence ID" value="GMN53682.1"/>
    <property type="molecule type" value="Genomic_DNA"/>
</dbReference>
<keyword evidence="4" id="KW-1185">Reference proteome</keyword>
<dbReference type="Pfam" id="PF14624">
    <property type="entry name" value="Vwaint"/>
    <property type="match status" value="1"/>
</dbReference>
<dbReference type="SMART" id="SM00327">
    <property type="entry name" value="VWA"/>
    <property type="match status" value="1"/>
</dbReference>
<dbReference type="PROSITE" id="PS50234">
    <property type="entry name" value="VWFA"/>
    <property type="match status" value="1"/>
</dbReference>
<sequence>MTFDDDDQINDDVETQDISTEEEAITYEAGDTQLAIINQPEAPLEETELKVLLQLTGFGDNEDRSPVDIVMVLDISDSMNEENRIGKLKIAMRFLIQKLSPIDRLSVVTFSKESTRLFRLRQMTNDSQLEIIEVVNGLRAHGSTNMFAGLTMGVKVLKDRRYIRGRLGAVILMSDGDQTRRFGDARRVPVDNFAVHTFGFGSDAKPKVLKEIAEKSNGGTFSNVPNVDDLTKAFSQCLGGLLTVVVKDLNLTVTQFKDESTIKDVSAGNYPKTANDTSVTVSFGELYNSEVRLVMAYVSLPKVDEEKNPDVLEVAYKFSSGKGKQFEAPPVTAIVSRKENATVKEIPKLILEENRLMALNSVKDAMVKADGGELERAKNIVDEAINELERVKVDDDPTELIKTLIYELQQLSNFMTTQDDYEKYGRPYGMAFEASQNRQRYSTNGDMDKVRSFATARMNEYLEQAKKFDLSPDTPPPTEKEDLEKDPPKPTIIEQQPIYITIAKKVLNFFTDRRI</sequence>
<dbReference type="InterPro" id="IPR051266">
    <property type="entry name" value="CLCR"/>
</dbReference>
<dbReference type="SUPFAM" id="SSF53300">
    <property type="entry name" value="vWA-like"/>
    <property type="match status" value="1"/>
</dbReference>
<feature type="domain" description="VWFA" evidence="2">
    <location>
        <begin position="68"/>
        <end position="238"/>
    </location>
</feature>
<dbReference type="PANTHER" id="PTHR10579">
    <property type="entry name" value="CALCIUM-ACTIVATED CHLORIDE CHANNEL REGULATOR"/>
    <property type="match status" value="1"/>
</dbReference>
<dbReference type="InterPro" id="IPR032838">
    <property type="entry name" value="Vwaint_dom"/>
</dbReference>
<reference evidence="3" key="1">
    <citation type="submission" date="2023-07" db="EMBL/GenBank/DDBJ databases">
        <title>draft genome sequence of fig (Ficus carica).</title>
        <authorList>
            <person name="Takahashi T."/>
            <person name="Nishimura K."/>
        </authorList>
    </citation>
    <scope>NUCLEOTIDE SEQUENCE</scope>
</reference>
<organism evidence="3 4">
    <name type="scientific">Ficus carica</name>
    <name type="common">Common fig</name>
    <dbReference type="NCBI Taxonomy" id="3494"/>
    <lineage>
        <taxon>Eukaryota</taxon>
        <taxon>Viridiplantae</taxon>
        <taxon>Streptophyta</taxon>
        <taxon>Embryophyta</taxon>
        <taxon>Tracheophyta</taxon>
        <taxon>Spermatophyta</taxon>
        <taxon>Magnoliopsida</taxon>
        <taxon>eudicotyledons</taxon>
        <taxon>Gunneridae</taxon>
        <taxon>Pentapetalae</taxon>
        <taxon>rosids</taxon>
        <taxon>fabids</taxon>
        <taxon>Rosales</taxon>
        <taxon>Moraceae</taxon>
        <taxon>Ficeae</taxon>
        <taxon>Ficus</taxon>
    </lineage>
</organism>
<feature type="compositionally biased region" description="Basic and acidic residues" evidence="1">
    <location>
        <begin position="478"/>
        <end position="488"/>
    </location>
</feature>
<evidence type="ECO:0000256" key="1">
    <source>
        <dbReference type="SAM" id="MobiDB-lite"/>
    </source>
</evidence>
<dbReference type="PANTHER" id="PTHR10579:SF129">
    <property type="entry name" value="OS01G0640200 PROTEIN"/>
    <property type="match status" value="1"/>
</dbReference>